<keyword evidence="2" id="KW-1185">Reference proteome</keyword>
<protein>
    <recommendedName>
        <fullName evidence="3">HNH nuclease domain-containing protein</fullName>
    </recommendedName>
</protein>
<dbReference type="OrthoDB" id="2104739at2759"/>
<dbReference type="EMBL" id="KV417645">
    <property type="protein sequence ID" value="KZP12565.1"/>
    <property type="molecule type" value="Genomic_DNA"/>
</dbReference>
<dbReference type="Proteomes" id="UP000076532">
    <property type="component" value="Unassembled WGS sequence"/>
</dbReference>
<reference evidence="1 2" key="1">
    <citation type="journal article" date="2016" name="Mol. Biol. Evol.">
        <title>Comparative Genomics of Early-Diverging Mushroom-Forming Fungi Provides Insights into the Origins of Lignocellulose Decay Capabilities.</title>
        <authorList>
            <person name="Nagy L.G."/>
            <person name="Riley R."/>
            <person name="Tritt A."/>
            <person name="Adam C."/>
            <person name="Daum C."/>
            <person name="Floudas D."/>
            <person name="Sun H."/>
            <person name="Yadav J.S."/>
            <person name="Pangilinan J."/>
            <person name="Larsson K.H."/>
            <person name="Matsuura K."/>
            <person name="Barry K."/>
            <person name="Labutti K."/>
            <person name="Kuo R."/>
            <person name="Ohm R.A."/>
            <person name="Bhattacharya S.S."/>
            <person name="Shirouzu T."/>
            <person name="Yoshinaga Y."/>
            <person name="Martin F.M."/>
            <person name="Grigoriev I.V."/>
            <person name="Hibbett D.S."/>
        </authorList>
    </citation>
    <scope>NUCLEOTIDE SEQUENCE [LARGE SCALE GENOMIC DNA]</scope>
    <source>
        <strain evidence="1 2">CBS 109695</strain>
    </source>
</reference>
<accession>A0A166BEK2</accession>
<organism evidence="1 2">
    <name type="scientific">Athelia psychrophila</name>
    <dbReference type="NCBI Taxonomy" id="1759441"/>
    <lineage>
        <taxon>Eukaryota</taxon>
        <taxon>Fungi</taxon>
        <taxon>Dikarya</taxon>
        <taxon>Basidiomycota</taxon>
        <taxon>Agaricomycotina</taxon>
        <taxon>Agaricomycetes</taxon>
        <taxon>Agaricomycetidae</taxon>
        <taxon>Atheliales</taxon>
        <taxon>Atheliaceae</taxon>
        <taxon>Athelia</taxon>
    </lineage>
</organism>
<proteinExistence type="predicted"/>
<dbReference type="AlphaFoldDB" id="A0A166BEK2"/>
<dbReference type="STRING" id="436010.A0A166BEK2"/>
<feature type="non-terminal residue" evidence="1">
    <location>
        <position position="1"/>
    </location>
</feature>
<evidence type="ECO:0000313" key="1">
    <source>
        <dbReference type="EMBL" id="KZP12565.1"/>
    </source>
</evidence>
<evidence type="ECO:0000313" key="2">
    <source>
        <dbReference type="Proteomes" id="UP000076532"/>
    </source>
</evidence>
<gene>
    <name evidence="1" type="ORF">FIBSPDRAFT_754773</name>
</gene>
<evidence type="ECO:0008006" key="3">
    <source>
        <dbReference type="Google" id="ProtNLM"/>
    </source>
</evidence>
<sequence length="303" mass="34544">LIYARLLGYLMLESPSDESRDYITYEIIRCDGDNDRMNRLAKLYQDHLLRPFEEERLMYSSPVEPAPNDHTQAKKAVSWLYIRRRVKIHSSKTLRRDGYRCMVTGVFDGNYCESLSPVELQATSPLPSATGPTNACYIFPLSMNMDLEPEEEGHPTTHDAGTVWGIIGRFSGIWIEDELNGEKLHRLSNIMTMTMGTRAMFDGLSLWFEENTLDTYNVCATLAGILINLPPVVTFATTDPALALPDKRYLKLHAIVCRVAWMSGASEYMRRYDAEHEERKFLARDGSSAEFLTTKLQRAVLAR</sequence>
<name>A0A166BEK2_9AGAM</name>